<dbReference type="PROSITE" id="PS51063">
    <property type="entry name" value="HTH_CRP_2"/>
    <property type="match status" value="1"/>
</dbReference>
<evidence type="ECO:0000313" key="3">
    <source>
        <dbReference type="Proteomes" id="UP000030392"/>
    </source>
</evidence>
<name>A0A0A2C008_PROMR</name>
<dbReference type="GO" id="GO:0003700">
    <property type="term" value="F:DNA-binding transcription factor activity"/>
    <property type="evidence" value="ECO:0007669"/>
    <property type="project" value="InterPro"/>
</dbReference>
<dbReference type="PROSITE" id="PS00042">
    <property type="entry name" value="HTH_CRP_1"/>
    <property type="match status" value="1"/>
</dbReference>
<organism evidence="2 3">
    <name type="scientific">Prochlorococcus marinus str. PAC1</name>
    <dbReference type="NCBI Taxonomy" id="59924"/>
    <lineage>
        <taxon>Bacteria</taxon>
        <taxon>Bacillati</taxon>
        <taxon>Cyanobacteriota</taxon>
        <taxon>Cyanophyceae</taxon>
        <taxon>Synechococcales</taxon>
        <taxon>Prochlorococcaceae</taxon>
        <taxon>Prochlorococcus</taxon>
    </lineage>
</organism>
<dbReference type="InterPro" id="IPR036388">
    <property type="entry name" value="WH-like_DNA-bd_sf"/>
</dbReference>
<dbReference type="InterPro" id="IPR012318">
    <property type="entry name" value="HTH_CRP"/>
</dbReference>
<dbReference type="RefSeq" id="WP_036907334.1">
    <property type="nucleotide sequence ID" value="NZ_CP138967.1"/>
</dbReference>
<evidence type="ECO:0000259" key="1">
    <source>
        <dbReference type="PROSITE" id="PS51063"/>
    </source>
</evidence>
<dbReference type="Proteomes" id="UP000030392">
    <property type="component" value="Unassembled WGS sequence"/>
</dbReference>
<reference evidence="3" key="1">
    <citation type="journal article" date="2014" name="Sci. Data">
        <title>Genomes of diverse isolates of the marine cyanobacterium Prochlorococcus.</title>
        <authorList>
            <person name="Biller S."/>
            <person name="Berube P."/>
            <person name="Thompson J."/>
            <person name="Kelly L."/>
            <person name="Roggensack S."/>
            <person name="Awad L."/>
            <person name="Roache-Johnson K."/>
            <person name="Ding H."/>
            <person name="Giovannoni S.J."/>
            <person name="Moore L.R."/>
            <person name="Chisholm S.W."/>
        </authorList>
    </citation>
    <scope>NUCLEOTIDE SEQUENCE [LARGE SCALE GENOMIC DNA]</scope>
    <source>
        <strain evidence="3">PAC1</strain>
    </source>
</reference>
<comment type="caution">
    <text evidence="2">The sequence shown here is derived from an EMBL/GenBank/DDBJ whole genome shotgun (WGS) entry which is preliminary data.</text>
</comment>
<accession>A0A0A2C008</accession>
<dbReference type="Gene3D" id="1.10.10.10">
    <property type="entry name" value="Winged helix-like DNA-binding domain superfamily/Winged helix DNA-binding domain"/>
    <property type="match status" value="1"/>
</dbReference>
<protein>
    <submittedName>
        <fullName evidence="2">Crp-family regulatory protein</fullName>
    </submittedName>
</protein>
<dbReference type="AlphaFoldDB" id="A0A0A2C008"/>
<dbReference type="SUPFAM" id="SSF46785">
    <property type="entry name" value="Winged helix' DNA-binding domain"/>
    <property type="match status" value="1"/>
</dbReference>
<evidence type="ECO:0000313" key="2">
    <source>
        <dbReference type="EMBL" id="KGG19633.1"/>
    </source>
</evidence>
<feature type="domain" description="HTH crp-type" evidence="1">
    <location>
        <begin position="115"/>
        <end position="189"/>
    </location>
</feature>
<dbReference type="InterPro" id="IPR036390">
    <property type="entry name" value="WH_DNA-bd_sf"/>
</dbReference>
<dbReference type="InterPro" id="IPR018335">
    <property type="entry name" value="Tscrpt_reg_HTH_Crp-type_CS"/>
</dbReference>
<dbReference type="GO" id="GO:0003677">
    <property type="term" value="F:DNA binding"/>
    <property type="evidence" value="ECO:0007669"/>
    <property type="project" value="InterPro"/>
</dbReference>
<gene>
    <name evidence="2" type="ORF">EV03_2018</name>
</gene>
<proteinExistence type="predicted"/>
<dbReference type="Pfam" id="PF13545">
    <property type="entry name" value="HTH_Crp_2"/>
    <property type="match status" value="1"/>
</dbReference>
<dbReference type="EMBL" id="JNAX01000015">
    <property type="protein sequence ID" value="KGG19633.1"/>
    <property type="molecule type" value="Genomic_DNA"/>
</dbReference>
<sequence length="198" mass="21771">MSFRSYEDTPSSAVRMATGQSVLIDPSSRRGDTCLEVLEGVARVYCPCEETEGMTLAFLQSGDQLRTDRLCSEGVCVEALTPLCFVSDAETSAESGGYDAVNEWTLQLLRIRHLGNAEQRLQALFALLVNRLGRRCGEWCQLPFRLTHERIGELIGSTRVTSTRLISRLRTADLLKAPSGDPTLSLSPEFIESAPLTA</sequence>